<feature type="compositionally biased region" description="Low complexity" evidence="7">
    <location>
        <begin position="381"/>
        <end position="399"/>
    </location>
</feature>
<keyword evidence="2" id="KW-0479">Metal-binding</keyword>
<dbReference type="PANTHER" id="PTHR24406">
    <property type="entry name" value="TRANSCRIPTIONAL REPRESSOR CTCFL-RELATED"/>
    <property type="match status" value="1"/>
</dbReference>
<feature type="region of interest" description="Disordered" evidence="7">
    <location>
        <begin position="372"/>
        <end position="455"/>
    </location>
</feature>
<evidence type="ECO:0000256" key="1">
    <source>
        <dbReference type="ARBA" id="ARBA00004123"/>
    </source>
</evidence>
<feature type="domain" description="C2H2-type" evidence="8">
    <location>
        <begin position="818"/>
        <end position="843"/>
    </location>
</feature>
<feature type="domain" description="C2H2-type" evidence="8">
    <location>
        <begin position="544"/>
        <end position="568"/>
    </location>
</feature>
<dbReference type="EMBL" id="BTSY01000002">
    <property type="protein sequence ID" value="GMT13993.1"/>
    <property type="molecule type" value="Genomic_DNA"/>
</dbReference>
<keyword evidence="10" id="KW-1185">Reference proteome</keyword>
<dbReference type="InterPro" id="IPR050888">
    <property type="entry name" value="ZnF_C2H2-type_TF"/>
</dbReference>
<dbReference type="InterPro" id="IPR013087">
    <property type="entry name" value="Znf_C2H2_type"/>
</dbReference>
<organism evidence="9 10">
    <name type="scientific">Pristionchus fissidentatus</name>
    <dbReference type="NCBI Taxonomy" id="1538716"/>
    <lineage>
        <taxon>Eukaryota</taxon>
        <taxon>Metazoa</taxon>
        <taxon>Ecdysozoa</taxon>
        <taxon>Nematoda</taxon>
        <taxon>Chromadorea</taxon>
        <taxon>Rhabditida</taxon>
        <taxon>Rhabditina</taxon>
        <taxon>Diplogasteromorpha</taxon>
        <taxon>Diplogasteroidea</taxon>
        <taxon>Neodiplogasteridae</taxon>
        <taxon>Pristionchus</taxon>
    </lineage>
</organism>
<dbReference type="GO" id="GO:0005634">
    <property type="term" value="C:nucleus"/>
    <property type="evidence" value="ECO:0007669"/>
    <property type="project" value="UniProtKB-SubCell"/>
</dbReference>
<evidence type="ECO:0000313" key="9">
    <source>
        <dbReference type="EMBL" id="GMT13993.1"/>
    </source>
</evidence>
<evidence type="ECO:0000256" key="2">
    <source>
        <dbReference type="ARBA" id="ARBA00022723"/>
    </source>
</evidence>
<sequence>MRHLRIRLEEFSHGRDPNRHYPVPEYGVVQIKKGPIIEEINKILRKYDNPEMQLLRVASDIGLYPNLVRFIRQDQVAMKDMGTDAIDESLLGINFTPVEIDDCPDNSPPDYKMAKLEPSHVEAETSKNTEKVVADGKSGKSASSSSNVDGMEGRLEDRNGGIEENGGYHDNGGDFTTGDEEEIQIVEDVSGDESVKRKEKLSVKEVVMARLNVDTATKSRSSFMLSPPLSGSSPSHSRIISAIAAPSPGKEFTTPYPPARTLPSDKSPSPKRKRIGDSPPSGSLPFRKPQHNYVPLASYGDVPSTSTIIIPDRRSQPGYRDNSAIHARQREEMMRQIPGWKSGAQGRTRSPQPLAEGLIDFTDIINNYQFDSSKGEYRNGASTASADRRISTTSAARSSPDYQQATHSTSTVGADSRTRTTPTCTVSPSSSSWMKTPSTSSVAHESPRNTPPASAVVRLQPKLESTSSATHSQPLRSLLKSAVAKNRELQRVALAPSHPAEETTVTKVIKKSHHKKYDTPRKISTLAGTTMHVPDGSDETLTHTRCNICNVWFEKEKKQKIRYHVLYHCPIKQYQCALCHYSHHELGKIKRHRANVHKDAPVTFDGEDVKNHQNVLMQACYDVFMKRAFPNYDTGKLTIGRSINYPNQVEQLHECAICEKRVYKSLTSYHFVDKHEKQLVYNCTLCKFKSVFKQRLEIHYQACHDCDHVGDFVGASIDFRDPTSFLIKDVFPSFVDIRDSECEEELLTMAYIASGTIDIKTKKKLLAAQDGLEDALNVTIPKNMKCEGCHHDGMLVEAENLYDLFFHMKSHMSRRNQWCCPSEDCTFTATTKLGVDLHIFNDHKKAYLGTVVNRWSILQDDWKKLFAKCFPTVAHLYPTIKGIEFDARANEEKYK</sequence>
<evidence type="ECO:0000256" key="6">
    <source>
        <dbReference type="ARBA" id="ARBA00023242"/>
    </source>
</evidence>
<dbReference type="SMART" id="SM00355">
    <property type="entry name" value="ZnF_C2H2"/>
    <property type="match status" value="5"/>
</dbReference>
<gene>
    <name evidence="9" type="ORF">PFISCL1PPCAC_5290</name>
</gene>
<feature type="compositionally biased region" description="Polar residues" evidence="7">
    <location>
        <begin position="400"/>
        <end position="413"/>
    </location>
</feature>
<name>A0AAV5V6W2_9BILA</name>
<keyword evidence="5" id="KW-0862">Zinc</keyword>
<comment type="caution">
    <text evidence="9">The sequence shown here is derived from an EMBL/GenBank/DDBJ whole genome shotgun (WGS) entry which is preliminary data.</text>
</comment>
<dbReference type="AlphaFoldDB" id="A0AAV5V6W2"/>
<feature type="compositionally biased region" description="Low complexity" evidence="7">
    <location>
        <begin position="419"/>
        <end position="441"/>
    </location>
</feature>
<feature type="compositionally biased region" description="Basic and acidic residues" evidence="7">
    <location>
        <begin position="151"/>
        <end position="161"/>
    </location>
</feature>
<evidence type="ECO:0000313" key="10">
    <source>
        <dbReference type="Proteomes" id="UP001432322"/>
    </source>
</evidence>
<feature type="domain" description="C2H2-type" evidence="8">
    <location>
        <begin position="681"/>
        <end position="704"/>
    </location>
</feature>
<reference evidence="9" key="1">
    <citation type="submission" date="2023-10" db="EMBL/GenBank/DDBJ databases">
        <title>Genome assembly of Pristionchus species.</title>
        <authorList>
            <person name="Yoshida K."/>
            <person name="Sommer R.J."/>
        </authorList>
    </citation>
    <scope>NUCLEOTIDE SEQUENCE</scope>
    <source>
        <strain evidence="9">RS5133</strain>
    </source>
</reference>
<evidence type="ECO:0000256" key="4">
    <source>
        <dbReference type="ARBA" id="ARBA00022771"/>
    </source>
</evidence>
<evidence type="ECO:0000256" key="7">
    <source>
        <dbReference type="SAM" id="MobiDB-lite"/>
    </source>
</evidence>
<protein>
    <recommendedName>
        <fullName evidence="8">C2H2-type domain-containing protein</fullName>
    </recommendedName>
</protein>
<feature type="compositionally biased region" description="Basic and acidic residues" evidence="7">
    <location>
        <begin position="118"/>
        <end position="138"/>
    </location>
</feature>
<accession>A0AAV5V6W2</accession>
<keyword evidence="4" id="KW-0863">Zinc-finger</keyword>
<keyword evidence="3" id="KW-0677">Repeat</keyword>
<dbReference type="Proteomes" id="UP001432322">
    <property type="component" value="Unassembled WGS sequence"/>
</dbReference>
<feature type="region of interest" description="Disordered" evidence="7">
    <location>
        <begin position="118"/>
        <end position="177"/>
    </location>
</feature>
<evidence type="ECO:0000259" key="8">
    <source>
        <dbReference type="SMART" id="SM00355"/>
    </source>
</evidence>
<feature type="domain" description="C2H2-type" evidence="8">
    <location>
        <begin position="574"/>
        <end position="597"/>
    </location>
</feature>
<comment type="subcellular location">
    <subcellularLocation>
        <location evidence="1">Nucleus</location>
    </subcellularLocation>
</comment>
<evidence type="ECO:0000256" key="3">
    <source>
        <dbReference type="ARBA" id="ARBA00022737"/>
    </source>
</evidence>
<feature type="region of interest" description="Disordered" evidence="7">
    <location>
        <begin position="245"/>
        <end position="290"/>
    </location>
</feature>
<proteinExistence type="predicted"/>
<feature type="compositionally biased region" description="Low complexity" evidence="7">
    <location>
        <begin position="139"/>
        <end position="149"/>
    </location>
</feature>
<dbReference type="GO" id="GO:0008270">
    <property type="term" value="F:zinc ion binding"/>
    <property type="evidence" value="ECO:0007669"/>
    <property type="project" value="UniProtKB-KW"/>
</dbReference>
<keyword evidence="6" id="KW-0539">Nucleus</keyword>
<evidence type="ECO:0000256" key="5">
    <source>
        <dbReference type="ARBA" id="ARBA00022833"/>
    </source>
</evidence>
<feature type="domain" description="C2H2-type" evidence="8">
    <location>
        <begin position="784"/>
        <end position="811"/>
    </location>
</feature>